<comment type="caution">
    <text evidence="2">The sequence shown here is derived from an EMBL/GenBank/DDBJ whole genome shotgun (WGS) entry which is preliminary data.</text>
</comment>
<proteinExistence type="predicted"/>
<keyword evidence="3" id="KW-1185">Reference proteome</keyword>
<organism evidence="2 3">
    <name type="scientific">Penicillium egyptiacum</name>
    <dbReference type="NCBI Taxonomy" id="1303716"/>
    <lineage>
        <taxon>Eukaryota</taxon>
        <taxon>Fungi</taxon>
        <taxon>Dikarya</taxon>
        <taxon>Ascomycota</taxon>
        <taxon>Pezizomycotina</taxon>
        <taxon>Eurotiomycetes</taxon>
        <taxon>Eurotiomycetidae</taxon>
        <taxon>Eurotiales</taxon>
        <taxon>Aspergillaceae</taxon>
        <taxon>Penicillium</taxon>
    </lineage>
</organism>
<evidence type="ECO:0000313" key="3">
    <source>
        <dbReference type="Proteomes" id="UP001154252"/>
    </source>
</evidence>
<evidence type="ECO:0000256" key="1">
    <source>
        <dbReference type="SAM" id="MobiDB-lite"/>
    </source>
</evidence>
<dbReference type="AlphaFoldDB" id="A0A9W4K598"/>
<name>A0A9W4K598_9EURO</name>
<sequence>RRSGRIVDLGASKHAPKPRIGRLRDQETYCRSHRDLHRPRMINLGQYGWVQMRRKRDAGVRNEMGSGPDLFVMPESDFMRPNEG</sequence>
<accession>A0A9W4K598</accession>
<feature type="region of interest" description="Disordered" evidence="1">
    <location>
        <begin position="60"/>
        <end position="84"/>
    </location>
</feature>
<dbReference type="Proteomes" id="UP001154252">
    <property type="component" value="Unassembled WGS sequence"/>
</dbReference>
<feature type="non-terminal residue" evidence="2">
    <location>
        <position position="84"/>
    </location>
</feature>
<protein>
    <submittedName>
        <fullName evidence="2">Uncharacterized protein</fullName>
    </submittedName>
</protein>
<gene>
    <name evidence="2" type="ORF">PEGY_LOCUS16</name>
</gene>
<feature type="non-terminal residue" evidence="2">
    <location>
        <position position="1"/>
    </location>
</feature>
<reference evidence="2" key="1">
    <citation type="submission" date="2021-07" db="EMBL/GenBank/DDBJ databases">
        <authorList>
            <person name="Branca A.L. A."/>
        </authorList>
    </citation>
    <scope>NUCLEOTIDE SEQUENCE</scope>
</reference>
<evidence type="ECO:0000313" key="2">
    <source>
        <dbReference type="EMBL" id="CAG8880466.1"/>
    </source>
</evidence>
<dbReference type="EMBL" id="CAJVRC010000037">
    <property type="protein sequence ID" value="CAG8880466.1"/>
    <property type="molecule type" value="Genomic_DNA"/>
</dbReference>